<feature type="compositionally biased region" description="Basic and acidic residues" evidence="1">
    <location>
        <begin position="606"/>
        <end position="628"/>
    </location>
</feature>
<organism evidence="2 3">
    <name type="scientific">Crassostrea virginica</name>
    <name type="common">Eastern oyster</name>
    <dbReference type="NCBI Taxonomy" id="6565"/>
    <lineage>
        <taxon>Eukaryota</taxon>
        <taxon>Metazoa</taxon>
        <taxon>Spiralia</taxon>
        <taxon>Lophotrochozoa</taxon>
        <taxon>Mollusca</taxon>
        <taxon>Bivalvia</taxon>
        <taxon>Autobranchia</taxon>
        <taxon>Pteriomorphia</taxon>
        <taxon>Ostreida</taxon>
        <taxon>Ostreoidea</taxon>
        <taxon>Ostreidae</taxon>
        <taxon>Crassostrea</taxon>
    </lineage>
</organism>
<feature type="region of interest" description="Disordered" evidence="1">
    <location>
        <begin position="979"/>
        <end position="1002"/>
    </location>
</feature>
<reference evidence="3" key="1">
    <citation type="submission" date="2025-08" db="UniProtKB">
        <authorList>
            <consortium name="RefSeq"/>
        </authorList>
    </citation>
    <scope>IDENTIFICATION</scope>
    <source>
        <tissue evidence="3">Whole sample</tissue>
    </source>
</reference>
<feature type="region of interest" description="Disordered" evidence="1">
    <location>
        <begin position="261"/>
        <end position="294"/>
    </location>
</feature>
<evidence type="ECO:0000313" key="2">
    <source>
        <dbReference type="Proteomes" id="UP000694844"/>
    </source>
</evidence>
<evidence type="ECO:0000313" key="3">
    <source>
        <dbReference type="RefSeq" id="XP_022293272.1"/>
    </source>
</evidence>
<dbReference type="OrthoDB" id="10072545at2759"/>
<feature type="region of interest" description="Disordered" evidence="1">
    <location>
        <begin position="606"/>
        <end position="709"/>
    </location>
</feature>
<sequence>MLSPLTRGYGSWDGVHFDPYSDQHAEEKLPLINEQEPHRHGVTIGHMSRSSTSLSYKSNIAPPATPISRSEKLQRETTHNRLSRETTYVDHSSKYDLPKTFLTKKGALMLFTAPKDDDQEVDESSGNPRVVRTQRVKKILDSSLKIGSLDRLAMSILQYGDEEDYDKENTSITDEKKKMFLKILRKEENQRELDTRSQPGSDLNSYLRDLKFRASYKVNMSGDTNIPRSREAMELRAILQGLQDNRWPIVYNTESRTFENRSSYGDQFTRPPSQQSSRTQISQGSGSTTPRSILSASKLRASLKSYNTYMGRPASEETVNDIRSSLPRVTIRHSSAPSSRTRSSDAFSPGKGRRRVNSSITGGSIVEEDEGGLPLYYDPLSEDEAIEKPPEISTSPSEDKGKKKQSLTTHDEKVEAKGIGGDTGSTEPSATTKGEEAVPTRLVDQMPVIPDYLKPKPQKTPKTKEKKSKKQTTSKPKKDVTKAISVASLQPESEGNEKKEAVAKVWEHQKIDIPPEKEELVIPEHMKEAFNRDTDQSKAALEEQMQKNCTNIRNTNNVANILDDTLKHTIEEEYLETGLTEEELLEAKMAVEEKLMVAQAKIDEMEKTGTIESDKSQENEKAVQLKEGKGKRKGGRGGKSPSKDSSSKSQAKMEKDAQVQKILKKEQKKIDEKKKLEEKRKLDEEIRARQEIVEDHEQKTRDKELKRGKAAKKEIKLEMERLMREELEMQEAVDEVHKYLAESRKRQREERDNRRKADQERRREQAKEKFEQDKKKREEESRKVMEELDRIHDLEMRKQKKLEEEMKREEEERIAIEQAEEEEKERVRAEEEQERRLREIEVQMEEEEMQRLYNQEQEISRQRILLEMEREKMAEEEEKKRQELLAEQKRYEEIKRKQEEEEQRILEEQRRRLQELKDTEEAAKLKLQQDLEERRAKALARREENLENRSNMDKLKHSQGITKSWVFSYFVRWPLESYMTPLGGDESKKKGFRPKSRPKTAK</sequence>
<name>A0A8B8AP14_CRAVI</name>
<accession>A0A8B8AP14</accession>
<feature type="compositionally biased region" description="Basic and acidic residues" evidence="1">
    <location>
        <begin position="801"/>
        <end position="815"/>
    </location>
</feature>
<dbReference type="PANTHER" id="PTHR21937">
    <property type="entry name" value="CCDC66 DOMAIN-CONTAINING PROTEIN"/>
    <property type="match status" value="1"/>
</dbReference>
<proteinExistence type="predicted"/>
<feature type="compositionally biased region" description="Polar residues" evidence="1">
    <location>
        <begin position="261"/>
        <end position="290"/>
    </location>
</feature>
<feature type="compositionally biased region" description="Basic and acidic residues" evidence="1">
    <location>
        <begin position="641"/>
        <end position="709"/>
    </location>
</feature>
<feature type="compositionally biased region" description="Basic residues" evidence="1">
    <location>
        <begin position="456"/>
        <end position="472"/>
    </location>
</feature>
<keyword evidence="2" id="KW-1185">Reference proteome</keyword>
<protein>
    <submittedName>
        <fullName evidence="3">Calponin homology domain-containing protein DDB_G0272472-like isoform X10</fullName>
    </submittedName>
</protein>
<feature type="compositionally biased region" description="Low complexity" evidence="1">
    <location>
        <begin position="332"/>
        <end position="341"/>
    </location>
</feature>
<dbReference type="InterPro" id="IPR031440">
    <property type="entry name" value="DUF4670"/>
</dbReference>
<gene>
    <name evidence="3" type="primary">LOC111103930</name>
</gene>
<dbReference type="AlphaFoldDB" id="A0A8B8AP14"/>
<dbReference type="Proteomes" id="UP000694844">
    <property type="component" value="Chromosome 7"/>
</dbReference>
<feature type="compositionally biased region" description="Basic residues" evidence="1">
    <location>
        <begin position="990"/>
        <end position="1002"/>
    </location>
</feature>
<evidence type="ECO:0000256" key="1">
    <source>
        <dbReference type="SAM" id="MobiDB-lite"/>
    </source>
</evidence>
<dbReference type="RefSeq" id="XP_022293272.1">
    <property type="nucleotide sequence ID" value="XM_022437564.1"/>
</dbReference>
<dbReference type="PANTHER" id="PTHR21937:SF6">
    <property type="entry name" value="CCDC66 DOMAIN-CONTAINING PROTEIN"/>
    <property type="match status" value="1"/>
</dbReference>
<feature type="region of interest" description="Disordered" evidence="1">
    <location>
        <begin position="742"/>
        <end position="785"/>
    </location>
</feature>
<feature type="region of interest" description="Disordered" evidence="1">
    <location>
        <begin position="801"/>
        <end position="830"/>
    </location>
</feature>
<dbReference type="GeneID" id="111103930"/>
<feature type="region of interest" description="Disordered" evidence="1">
    <location>
        <begin position="317"/>
        <end position="498"/>
    </location>
</feature>